<organism evidence="1 2">
    <name type="scientific">Pleurotus eryngii</name>
    <name type="common">Boletus of the steppes</name>
    <dbReference type="NCBI Taxonomy" id="5323"/>
    <lineage>
        <taxon>Eukaryota</taxon>
        <taxon>Fungi</taxon>
        <taxon>Dikarya</taxon>
        <taxon>Basidiomycota</taxon>
        <taxon>Agaricomycotina</taxon>
        <taxon>Agaricomycetes</taxon>
        <taxon>Agaricomycetidae</taxon>
        <taxon>Agaricales</taxon>
        <taxon>Pleurotineae</taxon>
        <taxon>Pleurotaceae</taxon>
        <taxon>Pleurotus</taxon>
    </lineage>
</organism>
<reference evidence="1" key="1">
    <citation type="submission" date="2020-11" db="EMBL/GenBank/DDBJ databases">
        <authorList>
            <consortium name="DOE Joint Genome Institute"/>
            <person name="Ahrendt S."/>
            <person name="Riley R."/>
            <person name="Andreopoulos W."/>
            <person name="Labutti K."/>
            <person name="Pangilinan J."/>
            <person name="Ruiz-Duenas F.J."/>
            <person name="Barrasa J.M."/>
            <person name="Sanchez-Garcia M."/>
            <person name="Camarero S."/>
            <person name="Miyauchi S."/>
            <person name="Serrano A."/>
            <person name="Linde D."/>
            <person name="Babiker R."/>
            <person name="Drula E."/>
            <person name="Ayuso-Fernandez I."/>
            <person name="Pacheco R."/>
            <person name="Padilla G."/>
            <person name="Ferreira P."/>
            <person name="Barriuso J."/>
            <person name="Kellner H."/>
            <person name="Castanera R."/>
            <person name="Alfaro M."/>
            <person name="Ramirez L."/>
            <person name="Pisabarro A.G."/>
            <person name="Kuo A."/>
            <person name="Tritt A."/>
            <person name="Lipzen A."/>
            <person name="He G."/>
            <person name="Yan M."/>
            <person name="Ng V."/>
            <person name="Cullen D."/>
            <person name="Martin F."/>
            <person name="Rosso M.-N."/>
            <person name="Henrissat B."/>
            <person name="Hibbett D."/>
            <person name="Martinez A.T."/>
            <person name="Grigoriev I.V."/>
        </authorList>
    </citation>
    <scope>NUCLEOTIDE SEQUENCE</scope>
    <source>
        <strain evidence="1">ATCC 90797</strain>
    </source>
</reference>
<name>A0A9P5ZV10_PLEER</name>
<sequence length="149" mass="16414">MFVKFVSLSLAAEFLEGGENHDFIHLSASLDTSQLGFQKFLQCSFGAQLMTDHTHSDKLVEQLAKALTADTNATSRSYPQMAVLFNLTWTTVYSAEALDKVSTSEHGGTLPTSYSTSGLASEFRRRMSSGCILPGTQRPVFPGFFRFEL</sequence>
<evidence type="ECO:0000313" key="2">
    <source>
        <dbReference type="Proteomes" id="UP000807025"/>
    </source>
</evidence>
<dbReference type="Proteomes" id="UP000807025">
    <property type="component" value="Unassembled WGS sequence"/>
</dbReference>
<accession>A0A9P5ZV10</accession>
<proteinExistence type="predicted"/>
<comment type="caution">
    <text evidence="1">The sequence shown here is derived from an EMBL/GenBank/DDBJ whole genome shotgun (WGS) entry which is preliminary data.</text>
</comment>
<dbReference type="AlphaFoldDB" id="A0A9P5ZV10"/>
<dbReference type="EMBL" id="MU154572">
    <property type="protein sequence ID" value="KAF9494494.1"/>
    <property type="molecule type" value="Genomic_DNA"/>
</dbReference>
<protein>
    <submittedName>
        <fullName evidence="1">Uncharacterized protein</fullName>
    </submittedName>
</protein>
<keyword evidence="2" id="KW-1185">Reference proteome</keyword>
<gene>
    <name evidence="1" type="ORF">BDN71DRAFT_982616</name>
</gene>
<evidence type="ECO:0000313" key="1">
    <source>
        <dbReference type="EMBL" id="KAF9494494.1"/>
    </source>
</evidence>